<organism evidence="2 3">
    <name type="scientific">Aphanomyces stellatus</name>
    <dbReference type="NCBI Taxonomy" id="120398"/>
    <lineage>
        <taxon>Eukaryota</taxon>
        <taxon>Sar</taxon>
        <taxon>Stramenopiles</taxon>
        <taxon>Oomycota</taxon>
        <taxon>Saprolegniomycetes</taxon>
        <taxon>Saprolegniales</taxon>
        <taxon>Verrucalvaceae</taxon>
        <taxon>Aphanomyces</taxon>
    </lineage>
</organism>
<evidence type="ECO:0000313" key="1">
    <source>
        <dbReference type="EMBL" id="KAF0689691.1"/>
    </source>
</evidence>
<keyword evidence="3" id="KW-1185">Reference proteome</keyword>
<dbReference type="EMBL" id="CAADRA010006441">
    <property type="protein sequence ID" value="VFT95608.1"/>
    <property type="molecule type" value="Genomic_DNA"/>
</dbReference>
<dbReference type="EMBL" id="VJMH01006420">
    <property type="protein sequence ID" value="KAF0689691.1"/>
    <property type="molecule type" value="Genomic_DNA"/>
</dbReference>
<dbReference type="OrthoDB" id="10591602at2759"/>
<accession>A0A485LBU3</accession>
<sequence>MLLHPPGNMCVSIFGTEMDRPPNVGCLDTATSDQELDDVDMAVVRGILERLRRASLGPIRVQPANHIQMAIAGRVVHRMGRTSLVAMAVQPLHHCQVPLLRCNVHGVAAAAFWAMGVEPFDHIHVALTRRAVHGLRAIRFHPMHVQPLDNVQVVVLGCKDPRIRRARAAVRVKPFQHGQMAIRGGQVHRERGQLEVGAVLQDEEVAEGGRSDAVGPVRELRPGWERIDVMEKISVPKDCKEAMRHGGVAESSQVALVPR</sequence>
<dbReference type="AlphaFoldDB" id="A0A485LBU3"/>
<evidence type="ECO:0000313" key="2">
    <source>
        <dbReference type="EMBL" id="VFT95608.1"/>
    </source>
</evidence>
<proteinExistence type="predicted"/>
<reference evidence="1" key="2">
    <citation type="submission" date="2019-06" db="EMBL/GenBank/DDBJ databases">
        <title>Genomics analysis of Aphanomyces spp. identifies a new class of oomycete effector associated with host adaptation.</title>
        <authorList>
            <person name="Gaulin E."/>
        </authorList>
    </citation>
    <scope>NUCLEOTIDE SEQUENCE</scope>
    <source>
        <strain evidence="1">CBS 578.67</strain>
    </source>
</reference>
<dbReference type="Proteomes" id="UP000332933">
    <property type="component" value="Unassembled WGS sequence"/>
</dbReference>
<evidence type="ECO:0000313" key="3">
    <source>
        <dbReference type="Proteomes" id="UP000332933"/>
    </source>
</evidence>
<name>A0A485LBU3_9STRA</name>
<protein>
    <submittedName>
        <fullName evidence="2">Aste57867_18874 protein</fullName>
    </submittedName>
</protein>
<reference evidence="2 3" key="1">
    <citation type="submission" date="2019-03" db="EMBL/GenBank/DDBJ databases">
        <authorList>
            <person name="Gaulin E."/>
            <person name="Dumas B."/>
        </authorList>
    </citation>
    <scope>NUCLEOTIDE SEQUENCE [LARGE SCALE GENOMIC DNA]</scope>
    <source>
        <strain evidence="2">CBS 568.67</strain>
    </source>
</reference>
<gene>
    <name evidence="2" type="primary">Aste57867_18874</name>
    <name evidence="1" type="ORF">As57867_018810</name>
    <name evidence="2" type="ORF">ASTE57867_18874</name>
</gene>